<dbReference type="SUPFAM" id="SSF81296">
    <property type="entry name" value="E set domains"/>
    <property type="match status" value="1"/>
</dbReference>
<dbReference type="InterPro" id="IPR013783">
    <property type="entry name" value="Ig-like_fold"/>
</dbReference>
<dbReference type="GO" id="GO:0007399">
    <property type="term" value="P:nervous system development"/>
    <property type="evidence" value="ECO:0007669"/>
    <property type="project" value="UniProtKB-ARBA"/>
</dbReference>
<dbReference type="InterPro" id="IPR050473">
    <property type="entry name" value="A2M/Complement_sys"/>
</dbReference>
<evidence type="ECO:0000313" key="3">
    <source>
        <dbReference type="Proteomes" id="UP001529510"/>
    </source>
</evidence>
<name>A0ABD0PJV6_CIRMR</name>
<comment type="caution">
    <text evidence="2">The sequence shown here is derived from an EMBL/GenBank/DDBJ whole genome shotgun (WGS) entry which is preliminary data.</text>
</comment>
<dbReference type="SMART" id="SM01360">
    <property type="entry name" value="A2M"/>
    <property type="match status" value="1"/>
</dbReference>
<gene>
    <name evidence="2" type="ORF">M9458_030283</name>
</gene>
<dbReference type="Gene3D" id="2.20.130.20">
    <property type="match status" value="1"/>
</dbReference>
<dbReference type="PANTHER" id="PTHR11412:SF150">
    <property type="entry name" value="ALPHA-2-MACROGLOBULIN-RELATED"/>
    <property type="match status" value="1"/>
</dbReference>
<dbReference type="AlphaFoldDB" id="A0ABD0PJV6"/>
<evidence type="ECO:0000313" key="2">
    <source>
        <dbReference type="EMBL" id="KAL0174315.1"/>
    </source>
</evidence>
<dbReference type="InterPro" id="IPR001599">
    <property type="entry name" value="Macroglobln_a2"/>
</dbReference>
<dbReference type="Proteomes" id="UP001529510">
    <property type="component" value="Unassembled WGS sequence"/>
</dbReference>
<feature type="non-terminal residue" evidence="2">
    <location>
        <position position="75"/>
    </location>
</feature>
<evidence type="ECO:0000259" key="1">
    <source>
        <dbReference type="SMART" id="SM01360"/>
    </source>
</evidence>
<proteinExistence type="predicted"/>
<feature type="domain" description="Alpha-2-macroglobulin" evidence="1">
    <location>
        <begin position="2"/>
        <end position="75"/>
    </location>
</feature>
<feature type="non-terminal residue" evidence="2">
    <location>
        <position position="1"/>
    </location>
</feature>
<dbReference type="InterPro" id="IPR014756">
    <property type="entry name" value="Ig_E-set"/>
</dbReference>
<dbReference type="EMBL" id="JAMKFB020000015">
    <property type="protein sequence ID" value="KAL0174315.1"/>
    <property type="molecule type" value="Genomic_DNA"/>
</dbReference>
<dbReference type="PANTHER" id="PTHR11412">
    <property type="entry name" value="MACROGLOBULIN / COMPLEMENT"/>
    <property type="match status" value="1"/>
</dbReference>
<dbReference type="Gene3D" id="2.60.40.10">
    <property type="entry name" value="Immunoglobulins"/>
    <property type="match status" value="1"/>
</dbReference>
<organism evidence="2 3">
    <name type="scientific">Cirrhinus mrigala</name>
    <name type="common">Mrigala</name>
    <dbReference type="NCBI Taxonomy" id="683832"/>
    <lineage>
        <taxon>Eukaryota</taxon>
        <taxon>Metazoa</taxon>
        <taxon>Chordata</taxon>
        <taxon>Craniata</taxon>
        <taxon>Vertebrata</taxon>
        <taxon>Euteleostomi</taxon>
        <taxon>Actinopterygii</taxon>
        <taxon>Neopterygii</taxon>
        <taxon>Teleostei</taxon>
        <taxon>Ostariophysi</taxon>
        <taxon>Cypriniformes</taxon>
        <taxon>Cyprinidae</taxon>
        <taxon>Labeoninae</taxon>
        <taxon>Labeonini</taxon>
        <taxon>Cirrhinus</taxon>
    </lineage>
</organism>
<sequence>ESGSAHIPVTVPDTITSWETEAFCLSSKGLGLAPPAQLTVFQPFFLELSLPYSIIRGEIFELKATVFNYLSKCIM</sequence>
<accession>A0ABD0PJV6</accession>
<dbReference type="Pfam" id="PF00207">
    <property type="entry name" value="A2M"/>
    <property type="match status" value="1"/>
</dbReference>
<keyword evidence="3" id="KW-1185">Reference proteome</keyword>
<reference evidence="2 3" key="1">
    <citation type="submission" date="2024-05" db="EMBL/GenBank/DDBJ databases">
        <title>Genome sequencing and assembly of Indian major carp, Cirrhinus mrigala (Hamilton, 1822).</title>
        <authorList>
            <person name="Mohindra V."/>
            <person name="Chowdhury L.M."/>
            <person name="Lal K."/>
            <person name="Jena J.K."/>
        </authorList>
    </citation>
    <scope>NUCLEOTIDE SEQUENCE [LARGE SCALE GENOMIC DNA]</scope>
    <source>
        <strain evidence="2">CM1030</strain>
        <tissue evidence="2">Blood</tissue>
    </source>
</reference>
<protein>
    <recommendedName>
        <fullName evidence="1">Alpha-2-macroglobulin domain-containing protein</fullName>
    </recommendedName>
</protein>